<dbReference type="EMBL" id="VSRR010042369">
    <property type="protein sequence ID" value="MPC76010.1"/>
    <property type="molecule type" value="Genomic_DNA"/>
</dbReference>
<evidence type="ECO:0000313" key="3">
    <source>
        <dbReference type="Proteomes" id="UP000324222"/>
    </source>
</evidence>
<evidence type="ECO:0000256" key="1">
    <source>
        <dbReference type="SAM" id="MobiDB-lite"/>
    </source>
</evidence>
<dbReference type="Proteomes" id="UP000324222">
    <property type="component" value="Unassembled WGS sequence"/>
</dbReference>
<sequence>MVRERKEERKEGRRRNERVSRVVKEWREGGREGGRVGSNRLDSFPLICLRFCATQRLITAWPSRGHPPLLHRRDIAQESPCSSLPVSLHSRSAKLQQQTCGDWASCCINYRQLSLAATAKRLPVRPHHRCHAACLLSPRLASSAAGILHHARPVRSG</sequence>
<dbReference type="AlphaFoldDB" id="A0A5B7HU27"/>
<organism evidence="2 3">
    <name type="scientific">Portunus trituberculatus</name>
    <name type="common">Swimming crab</name>
    <name type="synonym">Neptunus trituberculatus</name>
    <dbReference type="NCBI Taxonomy" id="210409"/>
    <lineage>
        <taxon>Eukaryota</taxon>
        <taxon>Metazoa</taxon>
        <taxon>Ecdysozoa</taxon>
        <taxon>Arthropoda</taxon>
        <taxon>Crustacea</taxon>
        <taxon>Multicrustacea</taxon>
        <taxon>Malacostraca</taxon>
        <taxon>Eumalacostraca</taxon>
        <taxon>Eucarida</taxon>
        <taxon>Decapoda</taxon>
        <taxon>Pleocyemata</taxon>
        <taxon>Brachyura</taxon>
        <taxon>Eubrachyura</taxon>
        <taxon>Portunoidea</taxon>
        <taxon>Portunidae</taxon>
        <taxon>Portuninae</taxon>
        <taxon>Portunus</taxon>
    </lineage>
</organism>
<protein>
    <submittedName>
        <fullName evidence="2">Uncharacterized protein</fullName>
    </submittedName>
</protein>
<feature type="region of interest" description="Disordered" evidence="1">
    <location>
        <begin position="1"/>
        <end position="20"/>
    </location>
</feature>
<accession>A0A5B7HU27</accession>
<feature type="compositionally biased region" description="Basic and acidic residues" evidence="1">
    <location>
        <begin position="1"/>
        <end position="11"/>
    </location>
</feature>
<proteinExistence type="predicted"/>
<keyword evidence="3" id="KW-1185">Reference proteome</keyword>
<name>A0A5B7HU27_PORTR</name>
<comment type="caution">
    <text evidence="2">The sequence shown here is derived from an EMBL/GenBank/DDBJ whole genome shotgun (WGS) entry which is preliminary data.</text>
</comment>
<gene>
    <name evidence="2" type="ORF">E2C01_070411</name>
</gene>
<reference evidence="2 3" key="1">
    <citation type="submission" date="2019-05" db="EMBL/GenBank/DDBJ databases">
        <title>Another draft genome of Portunus trituberculatus and its Hox gene families provides insights of decapod evolution.</title>
        <authorList>
            <person name="Jeong J.-H."/>
            <person name="Song I."/>
            <person name="Kim S."/>
            <person name="Choi T."/>
            <person name="Kim D."/>
            <person name="Ryu S."/>
            <person name="Kim W."/>
        </authorList>
    </citation>
    <scope>NUCLEOTIDE SEQUENCE [LARGE SCALE GENOMIC DNA]</scope>
    <source>
        <tissue evidence="2">Muscle</tissue>
    </source>
</reference>
<evidence type="ECO:0000313" key="2">
    <source>
        <dbReference type="EMBL" id="MPC76010.1"/>
    </source>
</evidence>